<reference evidence="1" key="1">
    <citation type="submission" date="2020-04" db="EMBL/GenBank/DDBJ databases">
        <authorList>
            <person name="Chiriac C."/>
            <person name="Salcher M."/>
            <person name="Ghai R."/>
            <person name="Kavagutti S V."/>
        </authorList>
    </citation>
    <scope>NUCLEOTIDE SEQUENCE</scope>
</reference>
<evidence type="ECO:0000313" key="1">
    <source>
        <dbReference type="EMBL" id="CAB4124733.1"/>
    </source>
</evidence>
<gene>
    <name evidence="1" type="ORF">UFOVP58_26</name>
</gene>
<dbReference type="EMBL" id="LR796186">
    <property type="protein sequence ID" value="CAB4124733.1"/>
    <property type="molecule type" value="Genomic_DNA"/>
</dbReference>
<proteinExistence type="predicted"/>
<sequence length="75" mass="8577">MLLTLKEVEDPVTKVTDVLKVSITKGILSDIHEVKFLRSSTDGKEPKSFSFYLSTDDMYNLEAIINIFNEEINHD</sequence>
<accession>A0A6J5KUV4</accession>
<protein>
    <submittedName>
        <fullName evidence="1">Uncharacterized protein</fullName>
    </submittedName>
</protein>
<name>A0A6J5KUV4_9CAUD</name>
<organism evidence="1">
    <name type="scientific">uncultured Caudovirales phage</name>
    <dbReference type="NCBI Taxonomy" id="2100421"/>
    <lineage>
        <taxon>Viruses</taxon>
        <taxon>Duplodnaviria</taxon>
        <taxon>Heunggongvirae</taxon>
        <taxon>Uroviricota</taxon>
        <taxon>Caudoviricetes</taxon>
        <taxon>Peduoviridae</taxon>
        <taxon>Maltschvirus</taxon>
        <taxon>Maltschvirus maltsch</taxon>
    </lineage>
</organism>